<name>A0A2M9XCV4_9LEPT</name>
<dbReference type="PANTHER" id="PTHR43053:SF3">
    <property type="entry name" value="ALPHA-GALACTOSIDASE C-RELATED"/>
    <property type="match status" value="1"/>
</dbReference>
<accession>A0A2M9XCV4</accession>
<evidence type="ECO:0000256" key="1">
    <source>
        <dbReference type="ARBA" id="ARBA00022801"/>
    </source>
</evidence>
<dbReference type="InterPro" id="IPR002252">
    <property type="entry name" value="Glyco_hydro_36"/>
</dbReference>
<keyword evidence="4" id="KW-1185">Reference proteome</keyword>
<dbReference type="SUPFAM" id="SSF51445">
    <property type="entry name" value="(Trans)glycosidases"/>
    <property type="match status" value="1"/>
</dbReference>
<reference evidence="3 4" key="1">
    <citation type="submission" date="2017-07" db="EMBL/GenBank/DDBJ databases">
        <title>Leptospira spp. isolated from tropical soils.</title>
        <authorList>
            <person name="Thibeaux R."/>
            <person name="Iraola G."/>
            <person name="Ferres I."/>
            <person name="Bierque E."/>
            <person name="Girault D."/>
            <person name="Soupe-Gilbert M.-E."/>
            <person name="Picardeau M."/>
            <person name="Goarant C."/>
        </authorList>
    </citation>
    <scope>NUCLEOTIDE SEQUENCE [LARGE SCALE GENOMIC DNA]</scope>
    <source>
        <strain evidence="3 4">MCA1-C-A1</strain>
    </source>
</reference>
<dbReference type="RefSeq" id="WP_100706863.1">
    <property type="nucleotide sequence ID" value="NZ_NPDL01000011.1"/>
</dbReference>
<dbReference type="GO" id="GO:0016052">
    <property type="term" value="P:carbohydrate catabolic process"/>
    <property type="evidence" value="ECO:0007669"/>
    <property type="project" value="InterPro"/>
</dbReference>
<dbReference type="Gene3D" id="3.20.20.70">
    <property type="entry name" value="Aldolase class I"/>
    <property type="match status" value="1"/>
</dbReference>
<dbReference type="AlphaFoldDB" id="A0A2M9XCV4"/>
<dbReference type="Pfam" id="PF02065">
    <property type="entry name" value="Melibiase"/>
    <property type="match status" value="1"/>
</dbReference>
<dbReference type="InterPro" id="IPR017853">
    <property type="entry name" value="GH"/>
</dbReference>
<dbReference type="InterPro" id="IPR050985">
    <property type="entry name" value="Alpha-glycosidase_related"/>
</dbReference>
<dbReference type="CDD" id="cd14791">
    <property type="entry name" value="GH36"/>
    <property type="match status" value="1"/>
</dbReference>
<sequence>MKAVLRTRIYEEEQKSQFEFPMGRTETKSDCGNYKFSFKLVKSPGKSTYAPILEWIAERRPPAGLELLTLEWELPSHGIKEGRIFRHGYQSWSLSASENLEDADISPKLGFLQYSQENIYSEHEGEEGNWISEAYVVLLPKNEDSKFFAGAVSKGEEGVKFKILTSTSSQKTTENFFSGDIRVVYDFYRFEDFKGNKLPLTQIRVSKFTGDEAIFIKNYFAELAKNLKVKLPETQVPTGWCSWYHYYTKISEKIILQNLKELRSKNLGLKVFQIDDGYQAEIGDWLETNDRFPGGMGLLAEAIRSEKLMPGIWLAPFLVRKKSKFFQKFPEAVLKDRDGNPVPALWNPNWGVDYTYCLDVTHPASKEFLATVFKTIVKEYGYKYLKLDFLYSALLPGWTYDRSLSPHTRYVEAIKFIRKVVGKDIFILGCGAPMLPSVGLFDAMRISCDVAPFWYREKSRILVKDRNGLCTERALINDITRASMHRTLWLNDPDCLLVRKKKNSMTEAQTKIMASIMSVSGGMLFVSDDLSLVNDDRLELLRKSLALQSKCRGKTPLPVGLGTEFFPSALYNPSGYLGIWNPSDEKKEISLSLFFPWDKKNLIDYWTGKKPDSIEIDSRKKILKIEMEPWSTVVLYSGKQS</sequence>
<dbReference type="InterPro" id="IPR013785">
    <property type="entry name" value="Aldolase_TIM"/>
</dbReference>
<evidence type="ECO:0000256" key="2">
    <source>
        <dbReference type="ARBA" id="ARBA00023295"/>
    </source>
</evidence>
<dbReference type="OrthoDB" id="9758822at2"/>
<dbReference type="Proteomes" id="UP000232196">
    <property type="component" value="Unassembled WGS sequence"/>
</dbReference>
<protein>
    <submittedName>
        <fullName evidence="3">Alpha-galactosidase</fullName>
    </submittedName>
</protein>
<dbReference type="GO" id="GO:0004557">
    <property type="term" value="F:alpha-galactosidase activity"/>
    <property type="evidence" value="ECO:0007669"/>
    <property type="project" value="InterPro"/>
</dbReference>
<evidence type="ECO:0000313" key="3">
    <source>
        <dbReference type="EMBL" id="PJZ25510.1"/>
    </source>
</evidence>
<keyword evidence="2" id="KW-0326">Glycosidase</keyword>
<organism evidence="3 4">
    <name type="scientific">Leptospira hartskeerlii</name>
    <dbReference type="NCBI Taxonomy" id="2023177"/>
    <lineage>
        <taxon>Bacteria</taxon>
        <taxon>Pseudomonadati</taxon>
        <taxon>Spirochaetota</taxon>
        <taxon>Spirochaetia</taxon>
        <taxon>Leptospirales</taxon>
        <taxon>Leptospiraceae</taxon>
        <taxon>Leptospira</taxon>
    </lineage>
</organism>
<evidence type="ECO:0000313" key="4">
    <source>
        <dbReference type="Proteomes" id="UP000232196"/>
    </source>
</evidence>
<dbReference type="PANTHER" id="PTHR43053">
    <property type="entry name" value="GLYCOSIDASE FAMILY 31"/>
    <property type="match status" value="1"/>
</dbReference>
<gene>
    <name evidence="3" type="ORF">CH357_11395</name>
</gene>
<proteinExistence type="predicted"/>
<comment type="caution">
    <text evidence="3">The sequence shown here is derived from an EMBL/GenBank/DDBJ whole genome shotgun (WGS) entry which is preliminary data.</text>
</comment>
<dbReference type="EMBL" id="NPDN01000005">
    <property type="protein sequence ID" value="PJZ25510.1"/>
    <property type="molecule type" value="Genomic_DNA"/>
</dbReference>
<keyword evidence="1" id="KW-0378">Hydrolase</keyword>